<accession>A0A2I1DDI5</accession>
<evidence type="ECO:0000313" key="5">
    <source>
        <dbReference type="Proteomes" id="UP000234254"/>
    </source>
</evidence>
<name>A0A2I1DDI5_ASPC2</name>
<dbReference type="Proteomes" id="UP000234254">
    <property type="component" value="Unassembled WGS sequence"/>
</dbReference>
<comment type="caution">
    <text evidence="4">The sequence shown here is derived from an EMBL/GenBank/DDBJ whole genome shotgun (WGS) entry which is preliminary data.</text>
</comment>
<dbReference type="OrthoDB" id="5429634at2759"/>
<feature type="transmembrane region" description="Helical" evidence="2">
    <location>
        <begin position="479"/>
        <end position="504"/>
    </location>
</feature>
<gene>
    <name evidence="4" type="ORF">P168DRAFT_331255</name>
</gene>
<feature type="compositionally biased region" description="Basic and acidic residues" evidence="1">
    <location>
        <begin position="737"/>
        <end position="749"/>
    </location>
</feature>
<dbReference type="PANTHER" id="PTHR35395">
    <property type="entry name" value="DUF6536 DOMAIN-CONTAINING PROTEIN"/>
    <property type="match status" value="1"/>
</dbReference>
<dbReference type="EMBL" id="MSFM01000001">
    <property type="protein sequence ID" value="PKY07948.1"/>
    <property type="molecule type" value="Genomic_DNA"/>
</dbReference>
<keyword evidence="2" id="KW-1133">Transmembrane helix</keyword>
<reference evidence="4" key="1">
    <citation type="submission" date="2016-12" db="EMBL/GenBank/DDBJ databases">
        <title>The genomes of Aspergillus section Nigri reveals drivers in fungal speciation.</title>
        <authorList>
            <consortium name="DOE Joint Genome Institute"/>
            <person name="Vesth T.C."/>
            <person name="Nybo J."/>
            <person name="Theobald S."/>
            <person name="Brandl J."/>
            <person name="Frisvad J.C."/>
            <person name="Nielsen K.F."/>
            <person name="Lyhne E.K."/>
            <person name="Kogle M.E."/>
            <person name="Kuo A."/>
            <person name="Riley R."/>
            <person name="Clum A."/>
            <person name="Nolan M."/>
            <person name="Lipzen A."/>
            <person name="Salamov A."/>
            <person name="Henrissat B."/>
            <person name="Wiebenga A."/>
            <person name="De vries R.P."/>
            <person name="Grigoriev I.V."/>
            <person name="Mortensen U.H."/>
            <person name="Andersen M.R."/>
            <person name="Baker S.E."/>
        </authorList>
    </citation>
    <scope>NUCLEOTIDE SEQUENCE</scope>
    <source>
        <strain evidence="4">IBT 28561</strain>
    </source>
</reference>
<feature type="compositionally biased region" description="Low complexity" evidence="1">
    <location>
        <begin position="725"/>
        <end position="734"/>
    </location>
</feature>
<feature type="transmembrane region" description="Helical" evidence="2">
    <location>
        <begin position="378"/>
        <end position="401"/>
    </location>
</feature>
<organism evidence="4 5">
    <name type="scientific">Aspergillus campestris (strain IBT 28561)</name>
    <dbReference type="NCBI Taxonomy" id="1392248"/>
    <lineage>
        <taxon>Eukaryota</taxon>
        <taxon>Fungi</taxon>
        <taxon>Dikarya</taxon>
        <taxon>Ascomycota</taxon>
        <taxon>Pezizomycotina</taxon>
        <taxon>Eurotiomycetes</taxon>
        <taxon>Eurotiomycetidae</taxon>
        <taxon>Eurotiales</taxon>
        <taxon>Aspergillaceae</taxon>
        <taxon>Aspergillus</taxon>
        <taxon>Aspergillus subgen. Circumdati</taxon>
    </lineage>
</organism>
<dbReference type="VEuPathDB" id="FungiDB:P168DRAFT_331255"/>
<feature type="transmembrane region" description="Helical" evidence="2">
    <location>
        <begin position="607"/>
        <end position="630"/>
    </location>
</feature>
<protein>
    <recommendedName>
        <fullName evidence="3">DUF6536 domain-containing protein</fullName>
    </recommendedName>
</protein>
<evidence type="ECO:0000256" key="1">
    <source>
        <dbReference type="SAM" id="MobiDB-lite"/>
    </source>
</evidence>
<sequence>MKFHRKRLVISSLEASDALYLTIEHKRSSDLEDEDSHSSIVHDSVASPGSCLSRILPRRIQRKFKKLQDSQREWATGVLLCAYGTSIILFINVVLTITAASMSYSKYQSQGYNYLALYQGNCSTSKNLARGMHGLINVLSTLMLAASNYCMQCLSAPSRQSIDEAHAQRKWMHIGVPSLKNLRSIGLKSQILWTLLCITSVPIHAIYNSTVFSTLATREYGIYVASSDFDPNGPPKGNLAYPNCFDEHAAENMSDFYSKIPTFDKLPISKCQDAYAVDFNPNRGTVILVTNSPKAGNTSLLYTGTGNWPDRVGDPKNWGYSWMCSGSDCSREMLEENTKSAHGKWSISAELDYSPTSRVVESTVSHCLSEKVDEKCQFLFSLPLCLAVILCNSIKVLAMFLTAHGSRREVLLTIGDAMSSFLSNPDKTTVGNCLLSKSSIQASESWKPSSVSAHILQKGRQATLPKRQRWVYSVSRRDWILLIIIITLVFSLSGYLLASTIIGLSDSNKDSLRGIWNLGFGTVSPSAIMRTNSYSTYYRFLPTVLLANAPQIIVSMAYFLYNSTLTSMLIATEYDGYGTDRKPLRVSWPKGLQRSTYYLSLPYRYSICLLSASAALHWLISQSLFFVAIIPHSIDGTPTPNSERVTCGFSPLSIIFAMSLGVLMVGAILALGMRRFKSNIPLAGSCSAAISAACHPLSDDEHALRPIMWGEVQIPRAEPASLPLGTNEETGTSESELDARGREARRDQSIQESGVSLLVRDDMSDDSGASYGHCSFTSHEVITPSPLRRYA</sequence>
<dbReference type="InterPro" id="IPR046623">
    <property type="entry name" value="DUF6536"/>
</dbReference>
<keyword evidence="2" id="KW-0472">Membrane</keyword>
<feature type="transmembrane region" description="Helical" evidence="2">
    <location>
        <begin position="540"/>
        <end position="561"/>
    </location>
</feature>
<evidence type="ECO:0000256" key="2">
    <source>
        <dbReference type="SAM" id="Phobius"/>
    </source>
</evidence>
<dbReference type="RefSeq" id="XP_024696542.1">
    <property type="nucleotide sequence ID" value="XM_024841644.1"/>
</dbReference>
<feature type="transmembrane region" description="Helical" evidence="2">
    <location>
        <begin position="650"/>
        <end position="671"/>
    </location>
</feature>
<feature type="region of interest" description="Disordered" evidence="1">
    <location>
        <begin position="718"/>
        <end position="762"/>
    </location>
</feature>
<proteinExistence type="predicted"/>
<evidence type="ECO:0000259" key="3">
    <source>
        <dbReference type="Pfam" id="PF20163"/>
    </source>
</evidence>
<feature type="transmembrane region" description="Helical" evidence="2">
    <location>
        <begin position="74"/>
        <end position="100"/>
    </location>
</feature>
<keyword evidence="2" id="KW-0812">Transmembrane</keyword>
<keyword evidence="5" id="KW-1185">Reference proteome</keyword>
<dbReference type="PANTHER" id="PTHR35395:SF1">
    <property type="entry name" value="DUF6536 DOMAIN-CONTAINING PROTEIN"/>
    <property type="match status" value="1"/>
</dbReference>
<evidence type="ECO:0000313" key="4">
    <source>
        <dbReference type="EMBL" id="PKY07948.1"/>
    </source>
</evidence>
<dbReference type="GeneID" id="36549169"/>
<dbReference type="AlphaFoldDB" id="A0A2I1DDI5"/>
<feature type="domain" description="DUF6536" evidence="3">
    <location>
        <begin position="74"/>
        <end position="229"/>
    </location>
</feature>
<dbReference type="Pfam" id="PF20163">
    <property type="entry name" value="DUF6536"/>
    <property type="match status" value="1"/>
</dbReference>